<name>A0A0N1P0K6_9EURO</name>
<dbReference type="STRING" id="1664694.A0A0N1P0K6"/>
<dbReference type="SMART" id="SM00906">
    <property type="entry name" value="Fungal_trans"/>
    <property type="match status" value="1"/>
</dbReference>
<keyword evidence="5" id="KW-0539">Nucleus</keyword>
<reference evidence="8 9" key="1">
    <citation type="submission" date="2015-06" db="EMBL/GenBank/DDBJ databases">
        <title>Draft genome of the ant-associated black yeast Phialophora attae CBS 131958.</title>
        <authorList>
            <person name="Moreno L.F."/>
            <person name="Stielow B.J."/>
            <person name="de Hoog S."/>
            <person name="Vicente V.A."/>
            <person name="Weiss V.A."/>
            <person name="de Vries M."/>
            <person name="Cruz L.M."/>
            <person name="Souza E.M."/>
        </authorList>
    </citation>
    <scope>NUCLEOTIDE SEQUENCE [LARGE SCALE GENOMIC DNA]</scope>
    <source>
        <strain evidence="8 9">CBS 131958</strain>
    </source>
</reference>
<keyword evidence="9" id="KW-1185">Reference proteome</keyword>
<evidence type="ECO:0000259" key="7">
    <source>
        <dbReference type="SMART" id="SM00906"/>
    </source>
</evidence>
<gene>
    <name evidence="8" type="ORF">AB675_5136</name>
</gene>
<dbReference type="EMBL" id="LFJN01000015">
    <property type="protein sequence ID" value="KPI39215.1"/>
    <property type="molecule type" value="Genomic_DNA"/>
</dbReference>
<evidence type="ECO:0000256" key="5">
    <source>
        <dbReference type="ARBA" id="ARBA00023242"/>
    </source>
</evidence>
<dbReference type="InterPro" id="IPR007219">
    <property type="entry name" value="XnlR_reg_dom"/>
</dbReference>
<dbReference type="GO" id="GO:0008270">
    <property type="term" value="F:zinc ion binding"/>
    <property type="evidence" value="ECO:0007669"/>
    <property type="project" value="InterPro"/>
</dbReference>
<dbReference type="PANTHER" id="PTHR47338:SF4">
    <property type="entry name" value="ZN(II)2CYS6 TRANSCRIPTION FACTOR (EUROFUNG)"/>
    <property type="match status" value="1"/>
</dbReference>
<dbReference type="GO" id="GO:0000981">
    <property type="term" value="F:DNA-binding transcription factor activity, RNA polymerase II-specific"/>
    <property type="evidence" value="ECO:0007669"/>
    <property type="project" value="InterPro"/>
</dbReference>
<dbReference type="Proteomes" id="UP000038010">
    <property type="component" value="Unassembled WGS sequence"/>
</dbReference>
<dbReference type="GO" id="GO:0006351">
    <property type="term" value="P:DNA-templated transcription"/>
    <property type="evidence" value="ECO:0007669"/>
    <property type="project" value="InterPro"/>
</dbReference>
<keyword evidence="2" id="KW-0479">Metal-binding</keyword>
<comment type="caution">
    <text evidence="8">The sequence shown here is derived from an EMBL/GenBank/DDBJ whole genome shotgun (WGS) entry which is preliminary data.</text>
</comment>
<evidence type="ECO:0000256" key="2">
    <source>
        <dbReference type="ARBA" id="ARBA00022723"/>
    </source>
</evidence>
<evidence type="ECO:0000313" key="8">
    <source>
        <dbReference type="EMBL" id="KPI39215.1"/>
    </source>
</evidence>
<dbReference type="Pfam" id="PF04082">
    <property type="entry name" value="Fungal_trans"/>
    <property type="match status" value="1"/>
</dbReference>
<evidence type="ECO:0000313" key="9">
    <source>
        <dbReference type="Proteomes" id="UP000038010"/>
    </source>
</evidence>
<dbReference type="GO" id="GO:0003677">
    <property type="term" value="F:DNA binding"/>
    <property type="evidence" value="ECO:0007669"/>
    <property type="project" value="InterPro"/>
</dbReference>
<evidence type="ECO:0000256" key="6">
    <source>
        <dbReference type="SAM" id="MobiDB-lite"/>
    </source>
</evidence>
<feature type="region of interest" description="Disordered" evidence="6">
    <location>
        <begin position="122"/>
        <end position="144"/>
    </location>
</feature>
<comment type="subcellular location">
    <subcellularLocation>
        <location evidence="1">Nucleus</location>
    </subcellularLocation>
</comment>
<feature type="domain" description="Xylanolytic transcriptional activator regulatory" evidence="7">
    <location>
        <begin position="279"/>
        <end position="351"/>
    </location>
</feature>
<dbReference type="PANTHER" id="PTHR47338">
    <property type="entry name" value="ZN(II)2CYS6 TRANSCRIPTION FACTOR (EUROFUNG)-RELATED"/>
    <property type="match status" value="1"/>
</dbReference>
<dbReference type="RefSeq" id="XP_017999178.1">
    <property type="nucleotide sequence ID" value="XM_018145324.1"/>
</dbReference>
<sequence>MDGEDEPLYLPVHRVAQACVACRYAGPDVPEFQFCTRLTTPSGVKKSDATGADLPARNVADLDRCVYAGALNGHKQNAAGEGEEPSRESAPSTNDAIMQRLASIESTMQSFAAHLERISSGSISSTVPGTRMTVPSEEGPPPKKKRLLDADFEATSPTPEGYHVPDDVLMPIIDTYFTCVQNQPYSFFHEGNFRQGLAKNDLPDHLVLAVVASAMRFCIHPALPADSHELAVSYANKSWKSVVSNCFGLSTTANLSIVQTIALLALFDFTAGKSRHGAAWVKIGMAVRIAQDLGLMLESSPELSYAEQEERRRVFWSVYLLDRLVSCGRGRPPAIVDACCQLQLPCDEQTWRDGMWQPTLTLDELANRTSRSVQHPGLFARVIIMAYTVGRAAQYMLQEFNIRSRYSPWDPSSDFAAIEADLLHLECHLEIDKPLVETLPLYFASAEQADYQSTGPAIFSRLLFHLCYCMLTHPFLLRRRLETGRITAPTSFLARIGYCMLIAGSIAILYADHEEAAVSSKASMLLQEAILYLQDAGRYWRNVATMATILQQTAENTVAYSQLATQRSQIAPLSPECDKIMWSLVDYSTISNEKPASWASNTTPSTDLWFESWIDLFGMQNNSGDFGMERGVLDFSTRPLGDNVTDI</sequence>
<proteinExistence type="predicted"/>
<dbReference type="InterPro" id="IPR050815">
    <property type="entry name" value="TF_fung"/>
</dbReference>
<accession>A0A0N1P0K6</accession>
<dbReference type="OrthoDB" id="424974at2759"/>
<dbReference type="GO" id="GO:0005634">
    <property type="term" value="C:nucleus"/>
    <property type="evidence" value="ECO:0007669"/>
    <property type="project" value="UniProtKB-SubCell"/>
</dbReference>
<dbReference type="CDD" id="cd12148">
    <property type="entry name" value="fungal_TF_MHR"/>
    <property type="match status" value="1"/>
</dbReference>
<organism evidence="8 9">
    <name type="scientific">Cyphellophora attinorum</name>
    <dbReference type="NCBI Taxonomy" id="1664694"/>
    <lineage>
        <taxon>Eukaryota</taxon>
        <taxon>Fungi</taxon>
        <taxon>Dikarya</taxon>
        <taxon>Ascomycota</taxon>
        <taxon>Pezizomycotina</taxon>
        <taxon>Eurotiomycetes</taxon>
        <taxon>Chaetothyriomycetidae</taxon>
        <taxon>Chaetothyriales</taxon>
        <taxon>Cyphellophoraceae</taxon>
        <taxon>Cyphellophora</taxon>
    </lineage>
</organism>
<dbReference type="AlphaFoldDB" id="A0A0N1P0K6"/>
<evidence type="ECO:0000256" key="1">
    <source>
        <dbReference type="ARBA" id="ARBA00004123"/>
    </source>
</evidence>
<dbReference type="VEuPathDB" id="FungiDB:AB675_5136"/>
<keyword evidence="3" id="KW-0805">Transcription regulation</keyword>
<dbReference type="GeneID" id="28737204"/>
<evidence type="ECO:0000256" key="4">
    <source>
        <dbReference type="ARBA" id="ARBA00023163"/>
    </source>
</evidence>
<evidence type="ECO:0000256" key="3">
    <source>
        <dbReference type="ARBA" id="ARBA00023015"/>
    </source>
</evidence>
<protein>
    <submittedName>
        <fullName evidence="8">Putative transcriptional regulatory protein</fullName>
    </submittedName>
</protein>
<keyword evidence="4" id="KW-0804">Transcription</keyword>